<feature type="domain" description="RNA polymerase sigma-70 region 2" evidence="6">
    <location>
        <begin position="16"/>
        <end position="79"/>
    </location>
</feature>
<dbReference type="NCBIfam" id="TIGR02937">
    <property type="entry name" value="sigma70-ECF"/>
    <property type="match status" value="1"/>
</dbReference>
<accession>A0AAU7W6M4</accession>
<comment type="subunit">
    <text evidence="2">Interacts transiently with the RNA polymerase catalytic core formed by RpoA, RpoB, RpoC and RpoZ (2 alpha, 1 beta, 1 beta' and 1 omega subunit) to form the RNA polymerase holoenzyme that can initiate transcription.</text>
</comment>
<feature type="domain" description="RNA polymerase sigma factor 70 region 4 type 2" evidence="7">
    <location>
        <begin position="143"/>
        <end position="188"/>
    </location>
</feature>
<evidence type="ECO:0000256" key="4">
    <source>
        <dbReference type="ARBA" id="ARBA00023082"/>
    </source>
</evidence>
<sequence length="317" mass="34524">MTTTRGGFDPAALDEERGKLMSLAYRMLGTVADAEDAVQETYARWYRLPEAEREAIENPAAWLTRVASRVCLDALGSARARRERYVGEWMPEPLPRADGGWAGSAWHAVSGLPGARFEAQQATDPLDRVSLDESVSTAMLIVLESLTPAERVAFVLHDVFAMPFAEIAEVVGRSPEACRQLATSARRHVRERRAGAATREQHDAVVRAFIAAADGGDLAALVAVLDPGVELHSDGGGLATAVRRPVLGADRVARFLVGTLSKRPAMRMSVERTADGLTLAFAEDGVVDSVAVLDVSGDRVSRIWIMRNPEKLRRWNR</sequence>
<evidence type="ECO:0000256" key="2">
    <source>
        <dbReference type="ARBA" id="ARBA00011344"/>
    </source>
</evidence>
<protein>
    <submittedName>
        <fullName evidence="8">RNA polymerase sigma factor SigJ</fullName>
    </submittedName>
</protein>
<evidence type="ECO:0000259" key="6">
    <source>
        <dbReference type="Pfam" id="PF04542"/>
    </source>
</evidence>
<dbReference type="Gene3D" id="1.10.1740.10">
    <property type="match status" value="1"/>
</dbReference>
<proteinExistence type="inferred from homology"/>
<keyword evidence="3" id="KW-0805">Transcription regulation</keyword>
<evidence type="ECO:0000256" key="3">
    <source>
        <dbReference type="ARBA" id="ARBA00023015"/>
    </source>
</evidence>
<dbReference type="RefSeq" id="WP_350347622.1">
    <property type="nucleotide sequence ID" value="NZ_CP158374.1"/>
</dbReference>
<keyword evidence="5" id="KW-0804">Transcription</keyword>
<dbReference type="InterPro" id="IPR052704">
    <property type="entry name" value="ECF_Sigma-70_Domain"/>
</dbReference>
<dbReference type="Pfam" id="PF08281">
    <property type="entry name" value="Sigma70_r4_2"/>
    <property type="match status" value="1"/>
</dbReference>
<dbReference type="SUPFAM" id="SSF88946">
    <property type="entry name" value="Sigma2 domain of RNA polymerase sigma factors"/>
    <property type="match status" value="1"/>
</dbReference>
<dbReference type="InterPro" id="IPR007627">
    <property type="entry name" value="RNA_pol_sigma70_r2"/>
</dbReference>
<dbReference type="InterPro" id="IPR032710">
    <property type="entry name" value="NTF2-like_dom_sf"/>
</dbReference>
<dbReference type="GO" id="GO:0016987">
    <property type="term" value="F:sigma factor activity"/>
    <property type="evidence" value="ECO:0007669"/>
    <property type="project" value="UniProtKB-KW"/>
</dbReference>
<dbReference type="GO" id="GO:0003677">
    <property type="term" value="F:DNA binding"/>
    <property type="evidence" value="ECO:0007669"/>
    <property type="project" value="InterPro"/>
</dbReference>
<evidence type="ECO:0000256" key="1">
    <source>
        <dbReference type="ARBA" id="ARBA00010641"/>
    </source>
</evidence>
<dbReference type="PANTHER" id="PTHR30173:SF43">
    <property type="entry name" value="ECF RNA POLYMERASE SIGMA FACTOR SIGI-RELATED"/>
    <property type="match status" value="1"/>
</dbReference>
<dbReference type="Gene3D" id="3.10.450.50">
    <property type="match status" value="1"/>
</dbReference>
<dbReference type="GO" id="GO:0006352">
    <property type="term" value="P:DNA-templated transcription initiation"/>
    <property type="evidence" value="ECO:0007669"/>
    <property type="project" value="InterPro"/>
</dbReference>
<dbReference type="NCBIfam" id="NF007214">
    <property type="entry name" value="PRK09636.1"/>
    <property type="match status" value="1"/>
</dbReference>
<dbReference type="InterPro" id="IPR013249">
    <property type="entry name" value="RNA_pol_sigma70_r4_t2"/>
</dbReference>
<dbReference type="InterPro" id="IPR013325">
    <property type="entry name" value="RNA_pol_sigma_r2"/>
</dbReference>
<dbReference type="Gene3D" id="1.10.10.10">
    <property type="entry name" value="Winged helix-like DNA-binding domain superfamily/Winged helix DNA-binding domain"/>
    <property type="match status" value="1"/>
</dbReference>
<evidence type="ECO:0000313" key="8">
    <source>
        <dbReference type="EMBL" id="XBX81600.1"/>
    </source>
</evidence>
<evidence type="ECO:0000259" key="7">
    <source>
        <dbReference type="Pfam" id="PF08281"/>
    </source>
</evidence>
<reference evidence="8" key="1">
    <citation type="submission" date="2024-05" db="EMBL/GenBank/DDBJ databases">
        <authorList>
            <person name="Yu L."/>
        </authorList>
    </citation>
    <scope>NUCLEOTIDE SEQUENCE</scope>
    <source>
        <strain evidence="8">G08B096</strain>
    </source>
</reference>
<dbReference type="EMBL" id="CP158374">
    <property type="protein sequence ID" value="XBX81600.1"/>
    <property type="molecule type" value="Genomic_DNA"/>
</dbReference>
<dbReference type="SUPFAM" id="SSF54427">
    <property type="entry name" value="NTF2-like"/>
    <property type="match status" value="1"/>
</dbReference>
<dbReference type="InterPro" id="IPR036388">
    <property type="entry name" value="WH-like_DNA-bd_sf"/>
</dbReference>
<dbReference type="AlphaFoldDB" id="A0AAU7W6M4"/>
<dbReference type="PANTHER" id="PTHR30173">
    <property type="entry name" value="SIGMA 19 FACTOR"/>
    <property type="match status" value="1"/>
</dbReference>
<dbReference type="InterPro" id="IPR014284">
    <property type="entry name" value="RNA_pol_sigma-70_dom"/>
</dbReference>
<comment type="similarity">
    <text evidence="1">Belongs to the sigma-70 factor family. ECF subfamily.</text>
</comment>
<organism evidence="8">
    <name type="scientific">Agromyces sp. G08B096</name>
    <dbReference type="NCBI Taxonomy" id="3156399"/>
    <lineage>
        <taxon>Bacteria</taxon>
        <taxon>Bacillati</taxon>
        <taxon>Actinomycetota</taxon>
        <taxon>Actinomycetes</taxon>
        <taxon>Micrococcales</taxon>
        <taxon>Microbacteriaceae</taxon>
        <taxon>Agromyces</taxon>
    </lineage>
</organism>
<gene>
    <name evidence="8" type="primary">sigJ</name>
    <name evidence="8" type="ORF">ABIQ69_13405</name>
</gene>
<keyword evidence="4" id="KW-0731">Sigma factor</keyword>
<name>A0AAU7W6M4_9MICO</name>
<dbReference type="Pfam" id="PF04542">
    <property type="entry name" value="Sigma70_r2"/>
    <property type="match status" value="1"/>
</dbReference>
<dbReference type="InterPro" id="IPR013324">
    <property type="entry name" value="RNA_pol_sigma_r3/r4-like"/>
</dbReference>
<evidence type="ECO:0000256" key="5">
    <source>
        <dbReference type="ARBA" id="ARBA00023163"/>
    </source>
</evidence>
<dbReference type="SUPFAM" id="SSF88659">
    <property type="entry name" value="Sigma3 and sigma4 domains of RNA polymerase sigma factors"/>
    <property type="match status" value="1"/>
</dbReference>